<dbReference type="STRING" id="1235802.C823_03518"/>
<accession>N2A2H9</accession>
<dbReference type="Proteomes" id="UP000012589">
    <property type="component" value="Unassembled WGS sequence"/>
</dbReference>
<evidence type="ECO:0000313" key="2">
    <source>
        <dbReference type="Proteomes" id="UP000012589"/>
    </source>
</evidence>
<gene>
    <name evidence="1" type="ORF">C823_03518</name>
</gene>
<comment type="caution">
    <text evidence="1">The sequence shown here is derived from an EMBL/GenBank/DDBJ whole genome shotgun (WGS) entry which is preliminary data.</text>
</comment>
<name>N2A2H9_9FIRM</name>
<dbReference type="EMBL" id="AQFT01000105">
    <property type="protein sequence ID" value="EMZ23542.1"/>
    <property type="molecule type" value="Genomic_DNA"/>
</dbReference>
<dbReference type="PATRIC" id="fig|1235802.3.peg.3708"/>
<keyword evidence="2" id="KW-1185">Reference proteome</keyword>
<dbReference type="HOGENOM" id="CLU_1956300_0_0_9"/>
<reference evidence="1 2" key="1">
    <citation type="journal article" date="2014" name="Genome Announc.">
        <title>Draft genome sequences of the altered schaedler flora, a defined bacterial community from gnotobiotic mice.</title>
        <authorList>
            <person name="Wannemuehler M.J."/>
            <person name="Overstreet A.M."/>
            <person name="Ward D.V."/>
            <person name="Phillips G.J."/>
        </authorList>
    </citation>
    <scope>NUCLEOTIDE SEQUENCE [LARGE SCALE GENOMIC DNA]</scope>
    <source>
        <strain evidence="1 2">ASF492</strain>
    </source>
</reference>
<dbReference type="AlphaFoldDB" id="N2A2H9"/>
<organism evidence="1 2">
    <name type="scientific">Eubacterium plexicaudatum ASF492</name>
    <dbReference type="NCBI Taxonomy" id="1235802"/>
    <lineage>
        <taxon>Bacteria</taxon>
        <taxon>Bacillati</taxon>
        <taxon>Bacillota</taxon>
        <taxon>Clostridia</taxon>
        <taxon>Eubacteriales</taxon>
        <taxon>Eubacteriaceae</taxon>
        <taxon>Eubacterium</taxon>
    </lineage>
</organism>
<sequence>MAVILKNIMAFGEKYFEENMKDIIRNYYRYCEKVTYASPLYCSTKPTGELENSKGVDRNRYYWLVLNCAEMEEKAIKNFWISAVTEEGIVMFVKVKAHVEEKGENIALLLLQQTTYYKSQGKLEVLYR</sequence>
<evidence type="ECO:0000313" key="1">
    <source>
        <dbReference type="EMBL" id="EMZ23542.1"/>
    </source>
</evidence>
<protein>
    <submittedName>
        <fullName evidence="1">Uncharacterized protein</fullName>
    </submittedName>
</protein>
<proteinExistence type="predicted"/>
<dbReference type="OrthoDB" id="9895529at2"/>